<comment type="caution">
    <text evidence="12">The sequence shown here is derived from an EMBL/GenBank/DDBJ whole genome shotgun (WGS) entry which is preliminary data.</text>
</comment>
<protein>
    <submittedName>
        <fullName evidence="12">Halocyanin domain protein</fullName>
    </submittedName>
</protein>
<dbReference type="PROSITE" id="PS00196">
    <property type="entry name" value="COPPER_BLUE"/>
    <property type="match status" value="1"/>
</dbReference>
<feature type="binding site" evidence="9">
    <location>
        <position position="153"/>
    </location>
    <ligand>
        <name>Cu cation</name>
        <dbReference type="ChEBI" id="CHEBI:23378"/>
    </ligand>
</feature>
<name>M0MJ82_9EURY</name>
<keyword evidence="6" id="KW-0249">Electron transport</keyword>
<dbReference type="InterPro" id="IPR017533">
    <property type="entry name" value="Halocyanin"/>
</dbReference>
<evidence type="ECO:0000313" key="12">
    <source>
        <dbReference type="EMBL" id="EMA44789.1"/>
    </source>
</evidence>
<feature type="domain" description="Blue (type 1) copper" evidence="11">
    <location>
        <begin position="75"/>
        <end position="159"/>
    </location>
</feature>
<evidence type="ECO:0000259" key="11">
    <source>
        <dbReference type="Pfam" id="PF00127"/>
    </source>
</evidence>
<dbReference type="RefSeq" id="WP_006077659.1">
    <property type="nucleotide sequence ID" value="NZ_AOMD01000021.1"/>
</dbReference>
<dbReference type="PROSITE" id="PS51318">
    <property type="entry name" value="TAT"/>
    <property type="match status" value="1"/>
</dbReference>
<dbReference type="EMBL" id="AOMD01000021">
    <property type="protein sequence ID" value="EMA44789.1"/>
    <property type="molecule type" value="Genomic_DNA"/>
</dbReference>
<comment type="cofactor">
    <cofactor evidence="9">
        <name>Cu cation</name>
        <dbReference type="ChEBI" id="CHEBI:23378"/>
    </cofactor>
    <text evidence="9">Binds 1 copper ion per subunit.</text>
</comment>
<keyword evidence="4 9" id="KW-0479">Metal-binding</keyword>
<dbReference type="CDD" id="cd04220">
    <property type="entry name" value="Halocyanin"/>
    <property type="match status" value="1"/>
</dbReference>
<evidence type="ECO:0000256" key="3">
    <source>
        <dbReference type="ARBA" id="ARBA00022448"/>
    </source>
</evidence>
<dbReference type="PRINTS" id="PR00155">
    <property type="entry name" value="AMICYANIN"/>
</dbReference>
<dbReference type="PROSITE" id="PS51257">
    <property type="entry name" value="PROKAR_LIPOPROTEIN"/>
    <property type="match status" value="1"/>
</dbReference>
<evidence type="ECO:0000313" key="13">
    <source>
        <dbReference type="Proteomes" id="UP000011669"/>
    </source>
</evidence>
<evidence type="ECO:0000256" key="9">
    <source>
        <dbReference type="PIRSR" id="PIRSR602386-1"/>
    </source>
</evidence>
<keyword evidence="5" id="KW-0574">Periplasm</keyword>
<keyword evidence="8" id="KW-0472">Membrane</keyword>
<dbReference type="AlphaFoldDB" id="M0MJ82"/>
<dbReference type="InterPro" id="IPR006311">
    <property type="entry name" value="TAT_signal"/>
</dbReference>
<dbReference type="STRING" id="1227455.C449_09029"/>
<organism evidence="12 13">
    <name type="scientific">Halococcus saccharolyticus DSM 5350</name>
    <dbReference type="NCBI Taxonomy" id="1227455"/>
    <lineage>
        <taxon>Archaea</taxon>
        <taxon>Methanobacteriati</taxon>
        <taxon>Methanobacteriota</taxon>
        <taxon>Stenosarchaea group</taxon>
        <taxon>Halobacteria</taxon>
        <taxon>Halobacteriales</taxon>
        <taxon>Halococcaceae</taxon>
        <taxon>Halococcus</taxon>
    </lineage>
</organism>
<dbReference type="InParanoid" id="M0MJ82"/>
<gene>
    <name evidence="12" type="ORF">C449_09029</name>
</gene>
<dbReference type="Pfam" id="PF00127">
    <property type="entry name" value="Copper-bind"/>
    <property type="match status" value="1"/>
</dbReference>
<dbReference type="InterPro" id="IPR002386">
    <property type="entry name" value="Amicyanin/Pseudoazurin"/>
</dbReference>
<keyword evidence="7 9" id="KW-0186">Copper</keyword>
<feature type="region of interest" description="Disordered" evidence="10">
    <location>
        <begin position="166"/>
        <end position="194"/>
    </location>
</feature>
<evidence type="ECO:0000256" key="8">
    <source>
        <dbReference type="ARBA" id="ARBA00023136"/>
    </source>
</evidence>
<accession>M0MJ82</accession>
<feature type="compositionally biased region" description="Low complexity" evidence="10">
    <location>
        <begin position="32"/>
        <end position="41"/>
    </location>
</feature>
<dbReference type="GO" id="GO:0042597">
    <property type="term" value="C:periplasmic space"/>
    <property type="evidence" value="ECO:0007669"/>
    <property type="project" value="UniProtKB-SubCell"/>
</dbReference>
<dbReference type="OrthoDB" id="11088at2157"/>
<feature type="binding site" evidence="9">
    <location>
        <position position="109"/>
    </location>
    <ligand>
        <name>Cu cation</name>
        <dbReference type="ChEBI" id="CHEBI:23378"/>
    </ligand>
</feature>
<evidence type="ECO:0000256" key="7">
    <source>
        <dbReference type="ARBA" id="ARBA00023008"/>
    </source>
</evidence>
<dbReference type="GO" id="GO:0005507">
    <property type="term" value="F:copper ion binding"/>
    <property type="evidence" value="ECO:0007669"/>
    <property type="project" value="InterPro"/>
</dbReference>
<dbReference type="InterPro" id="IPR019546">
    <property type="entry name" value="TAT_signal_bac_arc"/>
</dbReference>
<evidence type="ECO:0000256" key="1">
    <source>
        <dbReference type="ARBA" id="ARBA00004370"/>
    </source>
</evidence>
<feature type="binding site" evidence="9">
    <location>
        <position position="145"/>
    </location>
    <ligand>
        <name>Cu cation</name>
        <dbReference type="ChEBI" id="CHEBI:23378"/>
    </ligand>
</feature>
<dbReference type="InterPro" id="IPR028871">
    <property type="entry name" value="BlueCu_1_BS"/>
</dbReference>
<evidence type="ECO:0000256" key="10">
    <source>
        <dbReference type="SAM" id="MobiDB-lite"/>
    </source>
</evidence>
<dbReference type="PANTHER" id="PTHR34192">
    <property type="entry name" value="PLASTOCYANIN MAJOR ISOFORM, CHLOROPLASTIC-RELATED"/>
    <property type="match status" value="1"/>
</dbReference>
<dbReference type="SUPFAM" id="SSF49503">
    <property type="entry name" value="Cupredoxins"/>
    <property type="match status" value="1"/>
</dbReference>
<keyword evidence="13" id="KW-1185">Reference proteome</keyword>
<dbReference type="PANTHER" id="PTHR34192:SF10">
    <property type="entry name" value="PLASTOCYANIN MAJOR ISOFORM, CHLOROPLASTIC-RELATED"/>
    <property type="match status" value="1"/>
</dbReference>
<evidence type="ECO:0000256" key="4">
    <source>
        <dbReference type="ARBA" id="ARBA00022723"/>
    </source>
</evidence>
<dbReference type="GO" id="GO:0016020">
    <property type="term" value="C:membrane"/>
    <property type="evidence" value="ECO:0007669"/>
    <property type="project" value="UniProtKB-SubCell"/>
</dbReference>
<dbReference type="NCBIfam" id="TIGR01409">
    <property type="entry name" value="TAT_signal_seq"/>
    <property type="match status" value="1"/>
</dbReference>
<evidence type="ECO:0000256" key="2">
    <source>
        <dbReference type="ARBA" id="ARBA00004418"/>
    </source>
</evidence>
<evidence type="ECO:0000256" key="6">
    <source>
        <dbReference type="ARBA" id="ARBA00022982"/>
    </source>
</evidence>
<feature type="region of interest" description="Disordered" evidence="10">
    <location>
        <begin position="27"/>
        <end position="48"/>
    </location>
</feature>
<dbReference type="NCBIfam" id="TIGR03102">
    <property type="entry name" value="halo_cynanin"/>
    <property type="match status" value="1"/>
</dbReference>
<feature type="binding site" evidence="9">
    <location>
        <position position="148"/>
    </location>
    <ligand>
        <name>Cu cation</name>
        <dbReference type="ChEBI" id="CHEBI:23378"/>
    </ligand>
</feature>
<dbReference type="PATRIC" id="fig|1227455.4.peg.1852"/>
<dbReference type="InterPro" id="IPR000923">
    <property type="entry name" value="BlueCu_1"/>
</dbReference>
<sequence>MTTSRRDFLKAAGAVAVVGSAGLAGCTGQATSSGSQPSGPQLPNEPNYKGWFDNVSNYDHTHDMRDQDAITIEVGSKGNMGDFGFGPAAVAVSPHTTVTWEWTGRGGSHNVIADEGTFNSGPPVTDAGTTFEFTFDRPGVYKYVCEPHEAMGMKGAVFVALAQSASGGGSAQASDGGAQQSREGAQHNHGGASA</sequence>
<dbReference type="GO" id="GO:0009055">
    <property type="term" value="F:electron transfer activity"/>
    <property type="evidence" value="ECO:0007669"/>
    <property type="project" value="InterPro"/>
</dbReference>
<evidence type="ECO:0000256" key="5">
    <source>
        <dbReference type="ARBA" id="ARBA00022764"/>
    </source>
</evidence>
<dbReference type="Proteomes" id="UP000011669">
    <property type="component" value="Unassembled WGS sequence"/>
</dbReference>
<proteinExistence type="predicted"/>
<comment type="subcellular location">
    <subcellularLocation>
        <location evidence="1">Membrane</location>
    </subcellularLocation>
    <subcellularLocation>
        <location evidence="2">Periplasm</location>
    </subcellularLocation>
</comment>
<reference evidence="12 13" key="1">
    <citation type="journal article" date="2014" name="PLoS Genet.">
        <title>Phylogenetically driven sequencing of extremely halophilic archaea reveals strategies for static and dynamic osmo-response.</title>
        <authorList>
            <person name="Becker E.A."/>
            <person name="Seitzer P.M."/>
            <person name="Tritt A."/>
            <person name="Larsen D."/>
            <person name="Krusor M."/>
            <person name="Yao A.I."/>
            <person name="Wu D."/>
            <person name="Madern D."/>
            <person name="Eisen J.A."/>
            <person name="Darling A.E."/>
            <person name="Facciotti M.T."/>
        </authorList>
    </citation>
    <scope>NUCLEOTIDE SEQUENCE [LARGE SCALE GENOMIC DNA]</scope>
    <source>
        <strain evidence="12 13">DSM 5350</strain>
    </source>
</reference>
<dbReference type="Gene3D" id="2.60.40.420">
    <property type="entry name" value="Cupredoxins - blue copper proteins"/>
    <property type="match status" value="1"/>
</dbReference>
<feature type="compositionally biased region" description="Low complexity" evidence="10">
    <location>
        <begin position="171"/>
        <end position="181"/>
    </location>
</feature>
<dbReference type="InterPro" id="IPR008972">
    <property type="entry name" value="Cupredoxin"/>
</dbReference>
<keyword evidence="3" id="KW-0813">Transport</keyword>